<evidence type="ECO:0000313" key="2">
    <source>
        <dbReference type="Proteomes" id="UP000054937"/>
    </source>
</evidence>
<gene>
    <name evidence="1" type="ORF">PPERSA_08718</name>
</gene>
<sequence>MELPTNAALSKTEKAQDPSRAQQIAEQQINLVSLTQSKLLIICEEKITNNKQYEYVITVLSEESLPQTYCQFVYNAGNNPCQIKNINKKDIIVLWPEVLYNQELQFLAWNVLLKEKGCQQLQFKDQLNASIIGCSSWGANKIAFWANPTYGGRPEIKIMNTKDGTEFRGLIDCYEDEWLLCEMIHIDTEKNLAFINRIGHESTLDLIYLGKFKKIFSHKIQDDEIDLKRHFSLDNKQYIAYSDHTVGQFDQKNKELSQFNCIQLQLCQFEQFIPSRQTKLAYLMNQKNMFDIYGEKNIKKVIDFMSTRQSPIKQSIQALTKKQNNSQ</sequence>
<evidence type="ECO:0000313" key="1">
    <source>
        <dbReference type="EMBL" id="KRX07041.1"/>
    </source>
</evidence>
<dbReference type="EMBL" id="LDAU01000089">
    <property type="protein sequence ID" value="KRX07041.1"/>
    <property type="molecule type" value="Genomic_DNA"/>
</dbReference>
<proteinExistence type="predicted"/>
<dbReference type="Proteomes" id="UP000054937">
    <property type="component" value="Unassembled WGS sequence"/>
</dbReference>
<dbReference type="AlphaFoldDB" id="A0A0V0QY04"/>
<organism evidence="1 2">
    <name type="scientific">Pseudocohnilembus persalinus</name>
    <name type="common">Ciliate</name>
    <dbReference type="NCBI Taxonomy" id="266149"/>
    <lineage>
        <taxon>Eukaryota</taxon>
        <taxon>Sar</taxon>
        <taxon>Alveolata</taxon>
        <taxon>Ciliophora</taxon>
        <taxon>Intramacronucleata</taxon>
        <taxon>Oligohymenophorea</taxon>
        <taxon>Scuticociliatia</taxon>
        <taxon>Philasterida</taxon>
        <taxon>Pseudocohnilembidae</taxon>
        <taxon>Pseudocohnilembus</taxon>
    </lineage>
</organism>
<dbReference type="OrthoDB" id="10544213at2759"/>
<accession>A0A0V0QY04</accession>
<comment type="caution">
    <text evidence="1">The sequence shown here is derived from an EMBL/GenBank/DDBJ whole genome shotgun (WGS) entry which is preliminary data.</text>
</comment>
<keyword evidence="2" id="KW-1185">Reference proteome</keyword>
<reference evidence="1 2" key="1">
    <citation type="journal article" date="2015" name="Sci. Rep.">
        <title>Genome of the facultative scuticociliatosis pathogen Pseudocohnilembus persalinus provides insight into its virulence through horizontal gene transfer.</title>
        <authorList>
            <person name="Xiong J."/>
            <person name="Wang G."/>
            <person name="Cheng J."/>
            <person name="Tian M."/>
            <person name="Pan X."/>
            <person name="Warren A."/>
            <person name="Jiang C."/>
            <person name="Yuan D."/>
            <person name="Miao W."/>
        </authorList>
    </citation>
    <scope>NUCLEOTIDE SEQUENCE [LARGE SCALE GENOMIC DNA]</scope>
    <source>
        <strain evidence="1">36N120E</strain>
    </source>
</reference>
<name>A0A0V0QY04_PSEPJ</name>
<dbReference type="InParanoid" id="A0A0V0QY04"/>
<protein>
    <submittedName>
        <fullName evidence="1">Uncharacterized protein</fullName>
    </submittedName>
</protein>
<dbReference type="OMA" id="NQAFIYY"/>